<proteinExistence type="predicted"/>
<gene>
    <name evidence="1" type="ORF">TNCT_200671</name>
</gene>
<organism evidence="1 2">
    <name type="scientific">Trichonephila clavata</name>
    <name type="common">Joro spider</name>
    <name type="synonym">Nephila clavata</name>
    <dbReference type="NCBI Taxonomy" id="2740835"/>
    <lineage>
        <taxon>Eukaryota</taxon>
        <taxon>Metazoa</taxon>
        <taxon>Ecdysozoa</taxon>
        <taxon>Arthropoda</taxon>
        <taxon>Chelicerata</taxon>
        <taxon>Arachnida</taxon>
        <taxon>Araneae</taxon>
        <taxon>Araneomorphae</taxon>
        <taxon>Entelegynae</taxon>
        <taxon>Araneoidea</taxon>
        <taxon>Nephilidae</taxon>
        <taxon>Trichonephila</taxon>
    </lineage>
</organism>
<accession>A0A8X6F830</accession>
<name>A0A8X6F830_TRICU</name>
<keyword evidence="2" id="KW-1185">Reference proteome</keyword>
<dbReference type="AlphaFoldDB" id="A0A8X6F830"/>
<evidence type="ECO:0000313" key="1">
    <source>
        <dbReference type="EMBL" id="GFQ72967.1"/>
    </source>
</evidence>
<dbReference type="Proteomes" id="UP000887116">
    <property type="component" value="Unassembled WGS sequence"/>
</dbReference>
<protein>
    <submittedName>
        <fullName evidence="1">Uncharacterized protein</fullName>
    </submittedName>
</protein>
<dbReference type="EMBL" id="BMAO01021231">
    <property type="protein sequence ID" value="GFQ72967.1"/>
    <property type="molecule type" value="Genomic_DNA"/>
</dbReference>
<reference evidence="1" key="1">
    <citation type="submission" date="2020-07" db="EMBL/GenBank/DDBJ databases">
        <title>Multicomponent nature underlies the extraordinary mechanical properties of spider dragline silk.</title>
        <authorList>
            <person name="Kono N."/>
            <person name="Nakamura H."/>
            <person name="Mori M."/>
            <person name="Yoshida Y."/>
            <person name="Ohtoshi R."/>
            <person name="Malay A.D."/>
            <person name="Moran D.A.P."/>
            <person name="Tomita M."/>
            <person name="Numata K."/>
            <person name="Arakawa K."/>
        </authorList>
    </citation>
    <scope>NUCLEOTIDE SEQUENCE</scope>
</reference>
<comment type="caution">
    <text evidence="1">The sequence shown here is derived from an EMBL/GenBank/DDBJ whole genome shotgun (WGS) entry which is preliminary data.</text>
</comment>
<evidence type="ECO:0000313" key="2">
    <source>
        <dbReference type="Proteomes" id="UP000887116"/>
    </source>
</evidence>
<sequence>MLTECCAVFRNVYICRCCSYEVISVLKTLDQRQEPYGDLQQASRIGKKPPPSRKFYIDTLDLEMKDTINRDETTTLKRQKDFADINELMEH</sequence>